<dbReference type="Proteomes" id="UP001642464">
    <property type="component" value="Unassembled WGS sequence"/>
</dbReference>
<protein>
    <recommendedName>
        <fullName evidence="2">VWFA domain-containing protein</fullName>
    </recommendedName>
</protein>
<reference evidence="3 4" key="1">
    <citation type="submission" date="2024-02" db="EMBL/GenBank/DDBJ databases">
        <authorList>
            <person name="Chen Y."/>
            <person name="Shah S."/>
            <person name="Dougan E. K."/>
            <person name="Thang M."/>
            <person name="Chan C."/>
        </authorList>
    </citation>
    <scope>NUCLEOTIDE SEQUENCE [LARGE SCALE GENOMIC DNA]</scope>
</reference>
<evidence type="ECO:0000259" key="2">
    <source>
        <dbReference type="PROSITE" id="PS50234"/>
    </source>
</evidence>
<dbReference type="PANTHER" id="PTHR10579:SF43">
    <property type="entry name" value="ZINC FINGER (C3HC4-TYPE RING FINGER) FAMILY PROTEIN"/>
    <property type="match status" value="1"/>
</dbReference>
<feature type="compositionally biased region" description="Basic residues" evidence="1">
    <location>
        <begin position="544"/>
        <end position="557"/>
    </location>
</feature>
<feature type="region of interest" description="Disordered" evidence="1">
    <location>
        <begin position="530"/>
        <end position="593"/>
    </location>
</feature>
<feature type="non-terminal residue" evidence="3">
    <location>
        <position position="1"/>
    </location>
</feature>
<evidence type="ECO:0000313" key="4">
    <source>
        <dbReference type="Proteomes" id="UP001642464"/>
    </source>
</evidence>
<evidence type="ECO:0000256" key="1">
    <source>
        <dbReference type="SAM" id="MobiDB-lite"/>
    </source>
</evidence>
<dbReference type="Pfam" id="PF00092">
    <property type="entry name" value="VWA"/>
    <property type="match status" value="1"/>
</dbReference>
<dbReference type="EMBL" id="CAXAMM010013115">
    <property type="protein sequence ID" value="CAK9030532.1"/>
    <property type="molecule type" value="Genomic_DNA"/>
</dbReference>
<dbReference type="PROSITE" id="PS50234">
    <property type="entry name" value="VWFA"/>
    <property type="match status" value="1"/>
</dbReference>
<evidence type="ECO:0000313" key="3">
    <source>
        <dbReference type="EMBL" id="CAK9030532.1"/>
    </source>
</evidence>
<feature type="domain" description="VWFA" evidence="2">
    <location>
        <begin position="37"/>
        <end position="239"/>
    </location>
</feature>
<name>A0ABP0KX26_9DINO</name>
<dbReference type="InterPro" id="IPR036465">
    <property type="entry name" value="vWFA_dom_sf"/>
</dbReference>
<comment type="caution">
    <text evidence="3">The sequence shown here is derived from an EMBL/GenBank/DDBJ whole genome shotgun (WGS) entry which is preliminary data.</text>
</comment>
<accession>A0ABP0KX26</accession>
<dbReference type="InterPro" id="IPR051266">
    <property type="entry name" value="CLCR"/>
</dbReference>
<dbReference type="Gene3D" id="3.40.50.410">
    <property type="entry name" value="von Willebrand factor, type A domain"/>
    <property type="match status" value="1"/>
</dbReference>
<organism evidence="3 4">
    <name type="scientific">Durusdinium trenchii</name>
    <dbReference type="NCBI Taxonomy" id="1381693"/>
    <lineage>
        <taxon>Eukaryota</taxon>
        <taxon>Sar</taxon>
        <taxon>Alveolata</taxon>
        <taxon>Dinophyceae</taxon>
        <taxon>Suessiales</taxon>
        <taxon>Symbiodiniaceae</taxon>
        <taxon>Durusdinium</taxon>
    </lineage>
</organism>
<dbReference type="SUPFAM" id="SSF53300">
    <property type="entry name" value="vWA-like"/>
    <property type="match status" value="1"/>
</dbReference>
<sequence>VDLRTTRDELVFTETEVTVTGTITVAKTDDLVVPGSDVVTVLDLSSSMEDLVVPKGDQQEAMSRLDLMAESLRGMIRNMKAEDRFGLVGFDTKAHELIELDYMSPEFKEMCLALLDQHNQDEYILHGQGQTDLSAGILKGLEILAANRNGRKRATVLIACDGAANRGIRIPEELAAAIEDFKAANLDDVQVTLVMIGVGKDHDPDILDHLSEACGKRDRYYALNGVQNDDELSAMAFTFATAHQKDTIDIAPITVRVDCAPGVEIYSSYPDLEHKGCDFRPLRRTDSMAEFCVEEMNQESVIKVHLELLLSELPREDPAFPVLDITISGGHPLRLDRRETLRVARIQAPRRPTAKQVEADEQFKLDATRFDVARQMSTIFQDLTDGMTTQELRDYAISRLQQIQEAANQSMRDVSPSAALSSQQLRLDKVFSDAKAMIGDIASSEMGKTRKRIEAYLKSIAISVYNQQAVLHSFVMAGVQEISTLAAAVQNLTFNEASQHVLSLLRTNMARELQTVIREGIVTERVKKLETDTRSRTSPAGRRASLRVSRRFSRRSSRFSMLQADTDPTDMQDSTRLHERPSSQQSEVHMPEENPGIISRLRKWWNAAPQVSG</sequence>
<keyword evidence="4" id="KW-1185">Reference proteome</keyword>
<dbReference type="PANTHER" id="PTHR10579">
    <property type="entry name" value="CALCIUM-ACTIVATED CHLORIDE CHANNEL REGULATOR"/>
    <property type="match status" value="1"/>
</dbReference>
<gene>
    <name evidence="3" type="ORF">SCF082_LOCUS19246</name>
</gene>
<dbReference type="InterPro" id="IPR002035">
    <property type="entry name" value="VWF_A"/>
</dbReference>
<dbReference type="SMART" id="SM00327">
    <property type="entry name" value="VWA"/>
    <property type="match status" value="1"/>
</dbReference>
<proteinExistence type="predicted"/>
<dbReference type="CDD" id="cd00198">
    <property type="entry name" value="vWFA"/>
    <property type="match status" value="1"/>
</dbReference>